<evidence type="ECO:0000256" key="5">
    <source>
        <dbReference type="ARBA" id="ARBA00022695"/>
    </source>
</evidence>
<comment type="catalytic activity">
    <reaction evidence="1 7">
        <text>2-C-methyl-D-erythritol 4-phosphate + CTP + H(+) = 4-CDP-2-C-methyl-D-erythritol + diphosphate</text>
        <dbReference type="Rhea" id="RHEA:13429"/>
        <dbReference type="ChEBI" id="CHEBI:15378"/>
        <dbReference type="ChEBI" id="CHEBI:33019"/>
        <dbReference type="ChEBI" id="CHEBI:37563"/>
        <dbReference type="ChEBI" id="CHEBI:57823"/>
        <dbReference type="ChEBI" id="CHEBI:58262"/>
        <dbReference type="EC" id="2.7.7.60"/>
    </reaction>
</comment>
<dbReference type="SUPFAM" id="SSF53448">
    <property type="entry name" value="Nucleotide-diphospho-sugar transferases"/>
    <property type="match status" value="1"/>
</dbReference>
<dbReference type="RefSeq" id="WP_007103572.1">
    <property type="nucleotide sequence ID" value="NZ_BAER01000023.1"/>
</dbReference>
<feature type="site" description="Positions MEP for the nucleophilic attack" evidence="7">
    <location>
        <position position="211"/>
    </location>
</feature>
<dbReference type="HAMAP" id="MF_00108">
    <property type="entry name" value="IspD"/>
    <property type="match status" value="1"/>
</dbReference>
<comment type="function">
    <text evidence="7">Catalyzes the formation of 4-diphosphocytidyl-2-C-methyl-D-erythritol from CTP and 2-C-methyl-D-erythritol 4-phosphate (MEP).</text>
</comment>
<dbReference type="GO" id="GO:0019288">
    <property type="term" value="P:isopentenyl diphosphate biosynthetic process, methylerythritol 4-phosphate pathway"/>
    <property type="evidence" value="ECO:0007669"/>
    <property type="project" value="UniProtKB-UniRule"/>
</dbReference>
<dbReference type="STRING" id="1129793.GPLA_0852"/>
<feature type="site" description="Transition state stabilizer" evidence="7">
    <location>
        <position position="19"/>
    </location>
</feature>
<evidence type="ECO:0000256" key="4">
    <source>
        <dbReference type="ARBA" id="ARBA00022679"/>
    </source>
</evidence>
<keyword evidence="6 7" id="KW-0414">Isoprene biosynthesis</keyword>
<protein>
    <recommendedName>
        <fullName evidence="7">2-C-methyl-D-erythritol 4-phosphate cytidylyltransferase</fullName>
        <ecNumber evidence="7">2.7.7.60</ecNumber>
    </recommendedName>
    <alternativeName>
        <fullName evidence="7">4-diphosphocytidyl-2C-methyl-D-erythritol synthase</fullName>
    </alternativeName>
    <alternativeName>
        <fullName evidence="7">MEP cytidylyltransferase</fullName>
        <shortName evidence="7">MCT</shortName>
    </alternativeName>
</protein>
<keyword evidence="4 7" id="KW-0808">Transferase</keyword>
<dbReference type="GO" id="GO:0050518">
    <property type="term" value="F:2-C-methyl-D-erythritol 4-phosphate cytidylyltransferase activity"/>
    <property type="evidence" value="ECO:0007669"/>
    <property type="project" value="UniProtKB-UniRule"/>
</dbReference>
<evidence type="ECO:0000256" key="1">
    <source>
        <dbReference type="ARBA" id="ARBA00001282"/>
    </source>
</evidence>
<proteinExistence type="inferred from homology"/>
<dbReference type="OrthoDB" id="9806837at2"/>
<reference evidence="9" key="1">
    <citation type="journal article" date="2014" name="Environ. Microbiol.">
        <title>Comparative genomics of the marine bacterial genus Glaciecola reveals the high degree of genomic diversity and genomic characteristic for cold adaptation.</title>
        <authorList>
            <person name="Qin Q.L."/>
            <person name="Xie B.B."/>
            <person name="Yu Y."/>
            <person name="Shu Y.L."/>
            <person name="Rong J.C."/>
            <person name="Zhang Y.J."/>
            <person name="Zhao D.L."/>
            <person name="Chen X.L."/>
            <person name="Zhang X.Y."/>
            <person name="Chen B."/>
            <person name="Zhou B.C."/>
            <person name="Zhang Y.Z."/>
        </authorList>
    </citation>
    <scope>NUCLEOTIDE SEQUENCE [LARGE SCALE GENOMIC DNA]</scope>
    <source>
        <strain evidence="9">LMG 21857</strain>
    </source>
</reference>
<dbReference type="AlphaFoldDB" id="K6ZSG1"/>
<sequence length="231" mass="25776">MSSLPQYTVIVPAAGIGQRMLADRPKQYLTIAGKTILEHTLENLYAHPQIKHVIVVLNAKDDYFASLPLASKSWITRVDGGNERADSVLAGLDSMNNEKWVLVHDAARPCLDHDDLSKLLLVAQRSAYGAILACRVRDTMKRANDLQEITHTESRDNLWHALTPQFFPLVQLRDALHKAARSQVKITDEASAIEWAQGTVHLVEGRGSNIKVTQPEDLQLAEFYLQHKAAL</sequence>
<evidence type="ECO:0000256" key="2">
    <source>
        <dbReference type="ARBA" id="ARBA00004787"/>
    </source>
</evidence>
<dbReference type="InterPro" id="IPR050088">
    <property type="entry name" value="IspD/TarI_cytidylyltransf_bact"/>
</dbReference>
<dbReference type="InterPro" id="IPR001228">
    <property type="entry name" value="IspD"/>
</dbReference>
<evidence type="ECO:0000313" key="9">
    <source>
        <dbReference type="Proteomes" id="UP000006322"/>
    </source>
</evidence>
<dbReference type="InterPro" id="IPR034683">
    <property type="entry name" value="IspD/TarI"/>
</dbReference>
<dbReference type="NCBIfam" id="TIGR00453">
    <property type="entry name" value="ispD"/>
    <property type="match status" value="1"/>
</dbReference>
<keyword evidence="5 7" id="KW-0548">Nucleotidyltransferase</keyword>
<feature type="site" description="Transition state stabilizer" evidence="7">
    <location>
        <position position="26"/>
    </location>
</feature>
<accession>K6ZSG1</accession>
<keyword evidence="9" id="KW-1185">Reference proteome</keyword>
<comment type="pathway">
    <text evidence="2 7">Isoprenoid biosynthesis; isopentenyl diphosphate biosynthesis via DXP pathway; isopentenyl diphosphate from 1-deoxy-D-xylulose 5-phosphate: step 2/6.</text>
</comment>
<dbReference type="Pfam" id="PF01128">
    <property type="entry name" value="IspD"/>
    <property type="match status" value="1"/>
</dbReference>
<gene>
    <name evidence="7 8" type="primary">ispD</name>
    <name evidence="8" type="ORF">GPLA_0852</name>
</gene>
<dbReference type="EMBL" id="BAER01000023">
    <property type="protein sequence ID" value="GAC31768.1"/>
    <property type="molecule type" value="Genomic_DNA"/>
</dbReference>
<dbReference type="FunFam" id="3.90.550.10:FF:000003">
    <property type="entry name" value="2-C-methyl-D-erythritol 4-phosphate cytidylyltransferase"/>
    <property type="match status" value="1"/>
</dbReference>
<evidence type="ECO:0000256" key="6">
    <source>
        <dbReference type="ARBA" id="ARBA00023229"/>
    </source>
</evidence>
<feature type="site" description="Positions MEP for the nucleophilic attack" evidence="7">
    <location>
        <position position="155"/>
    </location>
</feature>
<comment type="similarity">
    <text evidence="3 7">Belongs to the IspD/TarI cytidylyltransferase family. IspD subfamily.</text>
</comment>
<organism evidence="8 9">
    <name type="scientific">Paraglaciecola polaris LMG 21857</name>
    <dbReference type="NCBI Taxonomy" id="1129793"/>
    <lineage>
        <taxon>Bacteria</taxon>
        <taxon>Pseudomonadati</taxon>
        <taxon>Pseudomonadota</taxon>
        <taxon>Gammaproteobacteria</taxon>
        <taxon>Alteromonadales</taxon>
        <taxon>Alteromonadaceae</taxon>
        <taxon>Paraglaciecola</taxon>
    </lineage>
</organism>
<name>K6ZSG1_9ALTE</name>
<dbReference type="PANTHER" id="PTHR32125">
    <property type="entry name" value="2-C-METHYL-D-ERYTHRITOL 4-PHOSPHATE CYTIDYLYLTRANSFERASE, CHLOROPLASTIC"/>
    <property type="match status" value="1"/>
</dbReference>
<dbReference type="UniPathway" id="UPA00056">
    <property type="reaction ID" value="UER00093"/>
</dbReference>
<dbReference type="EC" id="2.7.7.60" evidence="7"/>
<dbReference type="CDD" id="cd02516">
    <property type="entry name" value="CDP-ME_synthetase"/>
    <property type="match status" value="1"/>
</dbReference>
<dbReference type="PANTHER" id="PTHR32125:SF4">
    <property type="entry name" value="2-C-METHYL-D-ERYTHRITOL 4-PHOSPHATE CYTIDYLYLTRANSFERASE, CHLOROPLASTIC"/>
    <property type="match status" value="1"/>
</dbReference>
<dbReference type="InterPro" id="IPR018294">
    <property type="entry name" value="ISPD_synthase_CS"/>
</dbReference>
<dbReference type="PROSITE" id="PS01295">
    <property type="entry name" value="ISPD"/>
    <property type="match status" value="1"/>
</dbReference>
<evidence type="ECO:0000256" key="7">
    <source>
        <dbReference type="HAMAP-Rule" id="MF_00108"/>
    </source>
</evidence>
<evidence type="ECO:0000313" key="8">
    <source>
        <dbReference type="EMBL" id="GAC31768.1"/>
    </source>
</evidence>
<comment type="caution">
    <text evidence="8">The sequence shown here is derived from an EMBL/GenBank/DDBJ whole genome shotgun (WGS) entry which is preliminary data.</text>
</comment>
<dbReference type="InterPro" id="IPR029044">
    <property type="entry name" value="Nucleotide-diphossugar_trans"/>
</dbReference>
<dbReference type="Gene3D" id="3.90.550.10">
    <property type="entry name" value="Spore Coat Polysaccharide Biosynthesis Protein SpsA, Chain A"/>
    <property type="match status" value="1"/>
</dbReference>
<dbReference type="Proteomes" id="UP000006322">
    <property type="component" value="Unassembled WGS sequence"/>
</dbReference>
<evidence type="ECO:0000256" key="3">
    <source>
        <dbReference type="ARBA" id="ARBA00009789"/>
    </source>
</evidence>